<dbReference type="PROSITE" id="PS50011">
    <property type="entry name" value="PROTEIN_KINASE_DOM"/>
    <property type="match status" value="1"/>
</dbReference>
<dbReference type="PANTHER" id="PTHR48012:SF1">
    <property type="entry name" value="SERINE_THREONINE-PROTEIN KINASE OSR1"/>
    <property type="match status" value="1"/>
</dbReference>
<evidence type="ECO:0000256" key="7">
    <source>
        <dbReference type="ARBA" id="ARBA00022553"/>
    </source>
</evidence>
<dbReference type="GO" id="GO:0046872">
    <property type="term" value="F:metal ion binding"/>
    <property type="evidence" value="ECO:0007669"/>
    <property type="project" value="UniProtKB-KW"/>
</dbReference>
<evidence type="ECO:0000256" key="19">
    <source>
        <dbReference type="PROSITE-ProRule" id="PRU10141"/>
    </source>
</evidence>
<comment type="catalytic activity">
    <reaction evidence="17">
        <text>L-threonyl-[protein] + ATP = O-phospho-L-threonyl-[protein] + ADP + H(+)</text>
        <dbReference type="Rhea" id="RHEA:46608"/>
        <dbReference type="Rhea" id="RHEA-COMP:11060"/>
        <dbReference type="Rhea" id="RHEA-COMP:11605"/>
        <dbReference type="ChEBI" id="CHEBI:15378"/>
        <dbReference type="ChEBI" id="CHEBI:30013"/>
        <dbReference type="ChEBI" id="CHEBI:30616"/>
        <dbReference type="ChEBI" id="CHEBI:61977"/>
        <dbReference type="ChEBI" id="CHEBI:456216"/>
        <dbReference type="EC" id="2.7.11.1"/>
    </reaction>
</comment>
<dbReference type="PROSITE" id="PS00107">
    <property type="entry name" value="PROTEIN_KINASE_ATP"/>
    <property type="match status" value="1"/>
</dbReference>
<accession>A0A8C1QI74</accession>
<feature type="domain" description="Protein kinase" evidence="21">
    <location>
        <begin position="20"/>
        <end position="337"/>
    </location>
</feature>
<dbReference type="CDD" id="cd06610">
    <property type="entry name" value="STKc_OSR1_SPAK"/>
    <property type="match status" value="1"/>
</dbReference>
<keyword evidence="13" id="KW-0460">Magnesium</keyword>
<protein>
    <recommendedName>
        <fullName evidence="15">Serine/threonine-protein kinase OSR1</fullName>
        <ecNumber evidence="4">2.7.11.1</ecNumber>
    </recommendedName>
    <alternativeName>
        <fullName evidence="16">Oxidative stress-responsive 1 protein</fullName>
    </alternativeName>
</protein>
<dbReference type="PANTHER" id="PTHR48012">
    <property type="entry name" value="STERILE20-LIKE KINASE, ISOFORM B-RELATED"/>
    <property type="match status" value="1"/>
</dbReference>
<name>A0A8C1QI74_CYPCA</name>
<comment type="catalytic activity">
    <reaction evidence="18">
        <text>L-seryl-[protein] + ATP = O-phospho-L-seryl-[protein] + ADP + H(+)</text>
        <dbReference type="Rhea" id="RHEA:17989"/>
        <dbReference type="Rhea" id="RHEA-COMP:9863"/>
        <dbReference type="Rhea" id="RHEA-COMP:11604"/>
        <dbReference type="ChEBI" id="CHEBI:15378"/>
        <dbReference type="ChEBI" id="CHEBI:29999"/>
        <dbReference type="ChEBI" id="CHEBI:30616"/>
        <dbReference type="ChEBI" id="CHEBI:83421"/>
        <dbReference type="ChEBI" id="CHEBI:456216"/>
        <dbReference type="EC" id="2.7.11.1"/>
    </reaction>
</comment>
<dbReference type="GO" id="GO:0005524">
    <property type="term" value="F:ATP binding"/>
    <property type="evidence" value="ECO:0007669"/>
    <property type="project" value="UniProtKB-UniRule"/>
</dbReference>
<evidence type="ECO:0000256" key="18">
    <source>
        <dbReference type="ARBA" id="ARBA00048679"/>
    </source>
</evidence>
<feature type="region of interest" description="Disordered" evidence="20">
    <location>
        <begin position="427"/>
        <end position="467"/>
    </location>
</feature>
<dbReference type="Gene3D" id="3.10.20.90">
    <property type="entry name" value="Phosphatidylinositol 3-kinase Catalytic Subunit, Chain A, domain 1"/>
    <property type="match status" value="1"/>
</dbReference>
<proteinExistence type="inferred from homology"/>
<evidence type="ECO:0000256" key="2">
    <source>
        <dbReference type="ARBA" id="ARBA00004496"/>
    </source>
</evidence>
<keyword evidence="9" id="KW-0479">Metal-binding</keyword>
<evidence type="ECO:0000256" key="17">
    <source>
        <dbReference type="ARBA" id="ARBA00047899"/>
    </source>
</evidence>
<dbReference type="InterPro" id="IPR000719">
    <property type="entry name" value="Prot_kinase_dom"/>
</dbReference>
<evidence type="ECO:0000259" key="21">
    <source>
        <dbReference type="PROSITE" id="PS50011"/>
    </source>
</evidence>
<organism evidence="22 23">
    <name type="scientific">Cyprinus carpio</name>
    <name type="common">Common carp</name>
    <dbReference type="NCBI Taxonomy" id="7962"/>
    <lineage>
        <taxon>Eukaryota</taxon>
        <taxon>Metazoa</taxon>
        <taxon>Chordata</taxon>
        <taxon>Craniata</taxon>
        <taxon>Vertebrata</taxon>
        <taxon>Euteleostomi</taxon>
        <taxon>Actinopterygii</taxon>
        <taxon>Neopterygii</taxon>
        <taxon>Teleostei</taxon>
        <taxon>Ostariophysi</taxon>
        <taxon>Cypriniformes</taxon>
        <taxon>Cyprinidae</taxon>
        <taxon>Cyprininae</taxon>
        <taxon>Cyprinus</taxon>
    </lineage>
</organism>
<evidence type="ECO:0000256" key="15">
    <source>
        <dbReference type="ARBA" id="ARBA00040079"/>
    </source>
</evidence>
<evidence type="ECO:0000256" key="16">
    <source>
        <dbReference type="ARBA" id="ARBA00042936"/>
    </source>
</evidence>
<evidence type="ECO:0000256" key="9">
    <source>
        <dbReference type="ARBA" id="ARBA00022723"/>
    </source>
</evidence>
<dbReference type="InterPro" id="IPR011009">
    <property type="entry name" value="Kinase-like_dom_sf"/>
</dbReference>
<dbReference type="Pfam" id="PF12202">
    <property type="entry name" value="OSR1_C"/>
    <property type="match status" value="1"/>
</dbReference>
<dbReference type="SMART" id="SM00220">
    <property type="entry name" value="S_TKc"/>
    <property type="match status" value="1"/>
</dbReference>
<keyword evidence="8" id="KW-0808">Transferase</keyword>
<dbReference type="Gene3D" id="1.10.510.10">
    <property type="entry name" value="Transferase(Phosphotransferase) domain 1"/>
    <property type="match status" value="1"/>
</dbReference>
<comment type="subcellular location">
    <subcellularLocation>
        <location evidence="2">Cytoplasm</location>
    </subcellularLocation>
</comment>
<reference evidence="22" key="2">
    <citation type="submission" date="2025-09" db="UniProtKB">
        <authorList>
            <consortium name="Ensembl"/>
        </authorList>
    </citation>
    <scope>IDENTIFICATION</scope>
</reference>
<evidence type="ECO:0000256" key="12">
    <source>
        <dbReference type="ARBA" id="ARBA00022840"/>
    </source>
</evidence>
<evidence type="ECO:0000256" key="1">
    <source>
        <dbReference type="ARBA" id="ARBA00001946"/>
    </source>
</evidence>
<comment type="cofactor">
    <cofactor evidence="1">
        <name>Mg(2+)</name>
        <dbReference type="ChEBI" id="CHEBI:18420"/>
    </cofactor>
</comment>
<feature type="compositionally biased region" description="Acidic residues" evidence="20">
    <location>
        <begin position="380"/>
        <end position="394"/>
    </location>
</feature>
<dbReference type="GO" id="GO:0035556">
    <property type="term" value="P:intracellular signal transduction"/>
    <property type="evidence" value="ECO:0007669"/>
    <property type="project" value="TreeGrafter"/>
</dbReference>
<dbReference type="EC" id="2.7.11.1" evidence="4"/>
<evidence type="ECO:0000256" key="5">
    <source>
        <dbReference type="ARBA" id="ARBA00022490"/>
    </source>
</evidence>
<evidence type="ECO:0000256" key="20">
    <source>
        <dbReference type="SAM" id="MobiDB-lite"/>
    </source>
</evidence>
<dbReference type="GO" id="GO:0004674">
    <property type="term" value="F:protein serine/threonine kinase activity"/>
    <property type="evidence" value="ECO:0007669"/>
    <property type="project" value="UniProtKB-KW"/>
</dbReference>
<evidence type="ECO:0000313" key="23">
    <source>
        <dbReference type="Proteomes" id="UP000694427"/>
    </source>
</evidence>
<dbReference type="Proteomes" id="UP000694427">
    <property type="component" value="Unplaced"/>
</dbReference>
<evidence type="ECO:0000256" key="10">
    <source>
        <dbReference type="ARBA" id="ARBA00022741"/>
    </source>
</evidence>
<feature type="region of interest" description="Disordered" evidence="20">
    <location>
        <begin position="362"/>
        <end position="400"/>
    </location>
</feature>
<dbReference type="FunFam" id="3.30.200.20:FF:000114">
    <property type="entry name" value="serine/threonine-protein kinase OSR1 isoform X1"/>
    <property type="match status" value="1"/>
</dbReference>
<keyword evidence="10 19" id="KW-0547">Nucleotide-binding</keyword>
<comment type="similarity">
    <text evidence="3">Belongs to the protein kinase superfamily. STE Ser/Thr protein kinase family. STE20 subfamily.</text>
</comment>
<dbReference type="Ensembl" id="ENSCCRT00010046366.1">
    <property type="protein sequence ID" value="ENSCCRP00010042268.1"/>
    <property type="gene ID" value="ENSCCRG00010017713.1"/>
</dbReference>
<feature type="compositionally biased region" description="Low complexity" evidence="20">
    <location>
        <begin position="440"/>
        <end position="459"/>
    </location>
</feature>
<keyword evidence="5" id="KW-0963">Cytoplasm</keyword>
<evidence type="ECO:0000256" key="4">
    <source>
        <dbReference type="ARBA" id="ARBA00012513"/>
    </source>
</evidence>
<dbReference type="FunFam" id="1.10.510.10:FF:000947">
    <property type="entry name" value="serine/threonine-protein kinase OSR1"/>
    <property type="match status" value="1"/>
</dbReference>
<keyword evidence="23" id="KW-1185">Reference proteome</keyword>
<dbReference type="GO" id="GO:0005829">
    <property type="term" value="C:cytosol"/>
    <property type="evidence" value="ECO:0007669"/>
    <property type="project" value="TreeGrafter"/>
</dbReference>
<dbReference type="InterPro" id="IPR024678">
    <property type="entry name" value="Kinase_OSR1/WNK_CCT"/>
</dbReference>
<evidence type="ECO:0000256" key="8">
    <source>
        <dbReference type="ARBA" id="ARBA00022679"/>
    </source>
</evidence>
<dbReference type="FunFam" id="3.10.20.90:FF:000043">
    <property type="entry name" value="serine/threonine-protein kinase OSR1 isoform X1"/>
    <property type="match status" value="1"/>
</dbReference>
<keyword evidence="7" id="KW-0597">Phosphoprotein</keyword>
<dbReference type="SUPFAM" id="SSF56112">
    <property type="entry name" value="Protein kinase-like (PK-like)"/>
    <property type="match status" value="1"/>
</dbReference>
<feature type="binding site" evidence="19">
    <location>
        <position position="49"/>
    </location>
    <ligand>
        <name>ATP</name>
        <dbReference type="ChEBI" id="CHEBI:30616"/>
    </ligand>
</feature>
<dbReference type="Gene3D" id="3.30.200.20">
    <property type="entry name" value="Phosphorylase Kinase, domain 1"/>
    <property type="match status" value="1"/>
</dbReference>
<evidence type="ECO:0000256" key="3">
    <source>
        <dbReference type="ARBA" id="ARBA00008874"/>
    </source>
</evidence>
<dbReference type="GO" id="GO:0010820">
    <property type="term" value="P:positive regulation of T cell chemotaxis"/>
    <property type="evidence" value="ECO:0007669"/>
    <property type="project" value="TreeGrafter"/>
</dbReference>
<evidence type="ECO:0000256" key="6">
    <source>
        <dbReference type="ARBA" id="ARBA00022527"/>
    </source>
</evidence>
<keyword evidence="11" id="KW-0418">Kinase</keyword>
<evidence type="ECO:0000256" key="11">
    <source>
        <dbReference type="ARBA" id="ARBA00022777"/>
    </source>
</evidence>
<dbReference type="InterPro" id="IPR050629">
    <property type="entry name" value="STE20/SPS1-PAK"/>
</dbReference>
<dbReference type="AlphaFoldDB" id="A0A8C1QI74"/>
<evidence type="ECO:0000256" key="14">
    <source>
        <dbReference type="ARBA" id="ARBA00022990"/>
    </source>
</evidence>
<sequence>MSEDQSSQPSQPWSINKDDYELQEVIGSGATAVVQAAYCVPRKEKVAIKRINLEKCQTSMDELLKEIQAMSQCHHPNIVSYYTSFVVKDELWLVMKLLSGGSVLDVIKHIISKGEHKNGVLDEPSIATVLKEVLQGLEYLHKNGQIHRDLKAGNILLGEDGSVQIADFGVSAFLATGGDMTRNKVRKTFVGTPCWMAPEVMEQVKGYDFKADIWSFGITAIELATGAAPYHKYPPMKVRKEREIQSHMSSIESHSCFKTLMHPSNEKHVFRACWVCLCLQVLMLTLQNDPPCLETGITDKEMLKKYGKSLRKMISLCLQKDPEKRPTSLELLKHKFFQKAKNNEFLQEKLLQRAPTITERAKRVRRVPGSSGRLHKTEDGEWEWSDDELDEESEEGKAAVAALRSPRVKEGLQNAEIFQPFSSHLQPELPQAVGQGPANPQHTAPSTTPTPASNPAQAPVSGGDASPSPISLVLRLRNLKKELNDIRFEFMPGRDTADGVSQELVSAGLVDGRDLVIVAANLQKIVEEPHSNKNVTFRLASGVEGSEIPDDVKLLGFAQLSIS</sequence>
<dbReference type="Pfam" id="PF00069">
    <property type="entry name" value="Pkinase"/>
    <property type="match status" value="1"/>
</dbReference>
<keyword evidence="6" id="KW-0723">Serine/threonine-protein kinase</keyword>
<dbReference type="InterPro" id="IPR017441">
    <property type="entry name" value="Protein_kinase_ATP_BS"/>
</dbReference>
<evidence type="ECO:0000256" key="13">
    <source>
        <dbReference type="ARBA" id="ARBA00022842"/>
    </source>
</evidence>
<evidence type="ECO:0000313" key="22">
    <source>
        <dbReference type="Ensembl" id="ENSCCRP00010042268.1"/>
    </source>
</evidence>
<keyword evidence="14" id="KW-0007">Acetylation</keyword>
<reference evidence="22" key="1">
    <citation type="submission" date="2025-08" db="UniProtKB">
        <authorList>
            <consortium name="Ensembl"/>
        </authorList>
    </citation>
    <scope>IDENTIFICATION</scope>
</reference>
<keyword evidence="12 19" id="KW-0067">ATP-binding</keyword>